<keyword evidence="2" id="KW-0472">Membrane</keyword>
<gene>
    <name evidence="3" type="ORF">GCM10009836_30550</name>
</gene>
<evidence type="ECO:0000256" key="1">
    <source>
        <dbReference type="SAM" id="MobiDB-lite"/>
    </source>
</evidence>
<reference evidence="3 4" key="1">
    <citation type="journal article" date="2019" name="Int. J. Syst. Evol. Microbiol.">
        <title>The Global Catalogue of Microorganisms (GCM) 10K type strain sequencing project: providing services to taxonomists for standard genome sequencing and annotation.</title>
        <authorList>
            <consortium name="The Broad Institute Genomics Platform"/>
            <consortium name="The Broad Institute Genome Sequencing Center for Infectious Disease"/>
            <person name="Wu L."/>
            <person name="Ma J."/>
        </authorList>
    </citation>
    <scope>NUCLEOTIDE SEQUENCE [LARGE SCALE GENOMIC DNA]</scope>
    <source>
        <strain evidence="3 4">JCM 16009</strain>
    </source>
</reference>
<evidence type="ECO:0000256" key="2">
    <source>
        <dbReference type="SAM" id="Phobius"/>
    </source>
</evidence>
<evidence type="ECO:0000313" key="3">
    <source>
        <dbReference type="EMBL" id="GAA1848693.1"/>
    </source>
</evidence>
<feature type="transmembrane region" description="Helical" evidence="2">
    <location>
        <begin position="15"/>
        <end position="35"/>
    </location>
</feature>
<feature type="transmembrane region" description="Helical" evidence="2">
    <location>
        <begin position="159"/>
        <end position="178"/>
    </location>
</feature>
<dbReference type="RefSeq" id="WP_344416958.1">
    <property type="nucleotide sequence ID" value="NZ_BAAAQK010000007.1"/>
</dbReference>
<feature type="transmembrane region" description="Helical" evidence="2">
    <location>
        <begin position="185"/>
        <end position="203"/>
    </location>
</feature>
<feature type="region of interest" description="Disordered" evidence="1">
    <location>
        <begin position="268"/>
        <end position="294"/>
    </location>
</feature>
<keyword evidence="2" id="KW-1133">Transmembrane helix</keyword>
<keyword evidence="2" id="KW-0812">Transmembrane</keyword>
<organism evidence="3 4">
    <name type="scientific">Pseudonocardia ailaonensis</name>
    <dbReference type="NCBI Taxonomy" id="367279"/>
    <lineage>
        <taxon>Bacteria</taxon>
        <taxon>Bacillati</taxon>
        <taxon>Actinomycetota</taxon>
        <taxon>Actinomycetes</taxon>
        <taxon>Pseudonocardiales</taxon>
        <taxon>Pseudonocardiaceae</taxon>
        <taxon>Pseudonocardia</taxon>
    </lineage>
</organism>
<sequence length="294" mass="32256">MGTWWHDTIVESGRLPLFCFLCAFLAAFLFIRLSVRMIRAQVSWWPGNVTPGGMHLHHVVFGTILMLVSGFVIIALANYQTPVANIILASTFGIGAALVLDEFALILHLSDVYWTQEGRSSIDAVFVAVTITGFFLLGVHPLGFQGDFDGLSQADAPEVVITLVFFVLQLLLAVVTLAKGKVWSGLVGLFFTPLLLVTAIRLGRPHSPWARWRYVTRPRKMDKAVHREKRFRRPVIKAKIAVQEAIAGHFDADQVQAAQEAAQLAHEQATDRAAEAARAAGPIGVTTPRLPTPS</sequence>
<proteinExistence type="predicted"/>
<feature type="transmembrane region" description="Helical" evidence="2">
    <location>
        <begin position="83"/>
        <end position="109"/>
    </location>
</feature>
<feature type="transmembrane region" description="Helical" evidence="2">
    <location>
        <begin position="121"/>
        <end position="139"/>
    </location>
</feature>
<feature type="transmembrane region" description="Helical" evidence="2">
    <location>
        <begin position="56"/>
        <end position="77"/>
    </location>
</feature>
<protein>
    <recommendedName>
        <fullName evidence="5">Integral membrane protein</fullName>
    </recommendedName>
</protein>
<evidence type="ECO:0008006" key="5">
    <source>
        <dbReference type="Google" id="ProtNLM"/>
    </source>
</evidence>
<dbReference type="EMBL" id="BAAAQK010000007">
    <property type="protein sequence ID" value="GAA1848693.1"/>
    <property type="molecule type" value="Genomic_DNA"/>
</dbReference>
<name>A0ABN2N1Q1_9PSEU</name>
<comment type="caution">
    <text evidence="3">The sequence shown here is derived from an EMBL/GenBank/DDBJ whole genome shotgun (WGS) entry which is preliminary data.</text>
</comment>
<evidence type="ECO:0000313" key="4">
    <source>
        <dbReference type="Proteomes" id="UP001500449"/>
    </source>
</evidence>
<dbReference type="Proteomes" id="UP001500449">
    <property type="component" value="Unassembled WGS sequence"/>
</dbReference>
<accession>A0ABN2N1Q1</accession>
<keyword evidence="4" id="KW-1185">Reference proteome</keyword>